<keyword evidence="2" id="KW-0732">Signal</keyword>
<gene>
    <name evidence="3" type="ORF">G7070_13545</name>
</gene>
<evidence type="ECO:0008006" key="5">
    <source>
        <dbReference type="Google" id="ProtNLM"/>
    </source>
</evidence>
<evidence type="ECO:0000313" key="4">
    <source>
        <dbReference type="Proteomes" id="UP000501058"/>
    </source>
</evidence>
<organism evidence="3 4">
    <name type="scientific">Propioniciclava coleopterorum</name>
    <dbReference type="NCBI Taxonomy" id="2714937"/>
    <lineage>
        <taxon>Bacteria</taxon>
        <taxon>Bacillati</taxon>
        <taxon>Actinomycetota</taxon>
        <taxon>Actinomycetes</taxon>
        <taxon>Propionibacteriales</taxon>
        <taxon>Propionibacteriaceae</taxon>
        <taxon>Propioniciclava</taxon>
    </lineage>
</organism>
<dbReference type="Gene3D" id="1.20.1260.10">
    <property type="match status" value="1"/>
</dbReference>
<dbReference type="AlphaFoldDB" id="A0A6G7Y8Q8"/>
<accession>A0A6G7Y8Q8</accession>
<proteinExistence type="predicted"/>
<dbReference type="InterPro" id="IPR012347">
    <property type="entry name" value="Ferritin-like"/>
</dbReference>
<feature type="region of interest" description="Disordered" evidence="1">
    <location>
        <begin position="85"/>
        <end position="106"/>
    </location>
</feature>
<evidence type="ECO:0000256" key="1">
    <source>
        <dbReference type="SAM" id="MobiDB-lite"/>
    </source>
</evidence>
<feature type="signal peptide" evidence="2">
    <location>
        <begin position="1"/>
        <end position="20"/>
    </location>
</feature>
<reference evidence="3 4" key="1">
    <citation type="submission" date="2020-03" db="EMBL/GenBank/DDBJ databases">
        <title>Propioniciclava sp. nov., isolated from Hydrophilus acuminatus.</title>
        <authorList>
            <person name="Hyun D.-W."/>
            <person name="Bae J.-W."/>
        </authorList>
    </citation>
    <scope>NUCLEOTIDE SEQUENCE [LARGE SCALE GENOMIC DNA]</scope>
    <source>
        <strain evidence="3 4">HDW11</strain>
    </source>
</reference>
<name>A0A6G7Y8Q8_9ACTN</name>
<dbReference type="Proteomes" id="UP000501058">
    <property type="component" value="Chromosome"/>
</dbReference>
<dbReference type="SUPFAM" id="SSF47240">
    <property type="entry name" value="Ferritin-like"/>
    <property type="match status" value="1"/>
</dbReference>
<protein>
    <recommendedName>
        <fullName evidence="5">DUF4439 domain-containing protein</fullName>
    </recommendedName>
</protein>
<dbReference type="KEGG" id="prv:G7070_13545"/>
<dbReference type="EMBL" id="CP049865">
    <property type="protein sequence ID" value="QIK73099.1"/>
    <property type="molecule type" value="Genomic_DNA"/>
</dbReference>
<dbReference type="PROSITE" id="PS51257">
    <property type="entry name" value="PROKAR_LIPOPROTEIN"/>
    <property type="match status" value="1"/>
</dbReference>
<dbReference type="RefSeq" id="WP_166234170.1">
    <property type="nucleotide sequence ID" value="NZ_CP049865.1"/>
</dbReference>
<evidence type="ECO:0000256" key="2">
    <source>
        <dbReference type="SAM" id="SignalP"/>
    </source>
</evidence>
<evidence type="ECO:0000313" key="3">
    <source>
        <dbReference type="EMBL" id="QIK73099.1"/>
    </source>
</evidence>
<dbReference type="InterPro" id="IPR009078">
    <property type="entry name" value="Ferritin-like_SF"/>
</dbReference>
<keyword evidence="4" id="KW-1185">Reference proteome</keyword>
<sequence>MLSRRAFVGGAVLASLSGCALVPLGPPPAPLAPPTGALLDGQRAALSLRDALDAAAASGQDAPHATLLAWALSVSDDQLAALSLPPARSPGASAAPTPTAAPSASPEAALSAAADAFAAQSIAADAARPLVWAAMAAWARALATHWAAATASLEPARTLLEPAAQEPAEAVQAALDAAGEAVYGLEVATGAPGLSGEETSTLRRQRAQWLTLRDALTEASATASPAPTPVAPWYRVERPTDPAGARALAARLQGDALPVLGRAFAHAPSVMRPAISAQLDASASGVATWGGLMQRWPGLPLR</sequence>
<feature type="chain" id="PRO_5038968707" description="DUF4439 domain-containing protein" evidence="2">
    <location>
        <begin position="21"/>
        <end position="302"/>
    </location>
</feature>